<evidence type="ECO:0000259" key="3">
    <source>
        <dbReference type="Pfam" id="PF00534"/>
    </source>
</evidence>
<protein>
    <submittedName>
        <fullName evidence="5">Glycosyltransferase</fullName>
    </submittedName>
</protein>
<dbReference type="Pfam" id="PF00534">
    <property type="entry name" value="Glycos_transf_1"/>
    <property type="match status" value="1"/>
</dbReference>
<evidence type="ECO:0000313" key="5">
    <source>
        <dbReference type="EMBL" id="KAB3519961.1"/>
    </source>
</evidence>
<dbReference type="InterPro" id="IPR001296">
    <property type="entry name" value="Glyco_trans_1"/>
</dbReference>
<keyword evidence="1" id="KW-0328">Glycosyltransferase</keyword>
<sequence>MNTLGIALQRAACVCSFSLHHLLTEPRSFVQKIAQRFDRTAPWMQHLAAPGQSVYIDGQLYVNNAGTWERKTSLVREGIGRVVTRLVNGGEAAGREAASIIESPTAHQNAGRGATVAYVLTNSLPFTQSGYSLRSRAIMDMYERMGMRVRGITRLGYPLVIGHLHFPIDDARHNVSRLVGWRYPWSEKKRAEYAAELLVEKARDMQATVLHTTTPYANAQVVSCAARQLGIPWIYEMRGLAQDTWLSRMPAELAEVAAGSEQYAHVWKQEVDAARKAAAVVCISQVIKNMLVAAGVDEEKIFVLPNGVEEQWLQRSYDVAALRLELGWEPEREDTVYIGVISALVGYEGIDLLIEAMQQVRKNIRLVIVGDGEEYHRLVDQVEALKLQDRIRFYGRVPHEEVWKYYAALDALIIPRRDERVTRAVPPMKPLMAMACDKAIIASDLPALKEVTGGRAVYVEPGNTAALAQAIDDVQCFRHNAGSHHSVRPRDSTGSRDSTGLHSVAADNTWQRHEKLLSTVYEFLGQE</sequence>
<proteinExistence type="predicted"/>
<dbReference type="InterPro" id="IPR050194">
    <property type="entry name" value="Glycosyltransferase_grp1"/>
</dbReference>
<dbReference type="RefSeq" id="WP_151844720.1">
    <property type="nucleotide sequence ID" value="NZ_WBZJ01000003.1"/>
</dbReference>
<dbReference type="EMBL" id="WBZJ01000003">
    <property type="protein sequence ID" value="KAB3519961.1"/>
    <property type="molecule type" value="Genomic_DNA"/>
</dbReference>
<organism evidence="5 6">
    <name type="scientific">Corynebacterium zhongnanshanii</name>
    <dbReference type="NCBI Taxonomy" id="2768834"/>
    <lineage>
        <taxon>Bacteria</taxon>
        <taxon>Bacillati</taxon>
        <taxon>Actinomycetota</taxon>
        <taxon>Actinomycetes</taxon>
        <taxon>Mycobacteriales</taxon>
        <taxon>Corynebacteriaceae</taxon>
        <taxon>Corynebacterium</taxon>
    </lineage>
</organism>
<comment type="caution">
    <text evidence="5">The sequence shown here is derived from an EMBL/GenBank/DDBJ whole genome shotgun (WGS) entry which is preliminary data.</text>
</comment>
<dbReference type="PANTHER" id="PTHR45947:SF3">
    <property type="entry name" value="SULFOQUINOVOSYL TRANSFERASE SQD2"/>
    <property type="match status" value="1"/>
</dbReference>
<evidence type="ECO:0000313" key="6">
    <source>
        <dbReference type="Proteomes" id="UP000436181"/>
    </source>
</evidence>
<reference evidence="5 6" key="1">
    <citation type="submission" date="2019-10" db="EMBL/GenBank/DDBJ databases">
        <title>Corynebacterium sp novel species isolated from the respiratory tract of Marmot.</title>
        <authorList>
            <person name="Zhang G."/>
        </authorList>
    </citation>
    <scope>NUCLEOTIDE SEQUENCE [LARGE SCALE GENOMIC DNA]</scope>
    <source>
        <strain evidence="5 6">336</strain>
    </source>
</reference>
<feature type="domain" description="Glycosyltransferase subfamily 4-like N-terminal" evidence="4">
    <location>
        <begin position="130"/>
        <end position="307"/>
    </location>
</feature>
<dbReference type="Pfam" id="PF13579">
    <property type="entry name" value="Glyco_trans_4_4"/>
    <property type="match status" value="1"/>
</dbReference>
<gene>
    <name evidence="5" type="ORF">F8377_08640</name>
</gene>
<feature type="domain" description="Glycosyl transferase family 1" evidence="3">
    <location>
        <begin position="331"/>
        <end position="474"/>
    </location>
</feature>
<dbReference type="PANTHER" id="PTHR45947">
    <property type="entry name" value="SULFOQUINOVOSYL TRANSFERASE SQD2"/>
    <property type="match status" value="1"/>
</dbReference>
<name>A0ABQ6VI96_9CORY</name>
<dbReference type="Gene3D" id="3.40.50.2000">
    <property type="entry name" value="Glycogen Phosphorylase B"/>
    <property type="match status" value="2"/>
</dbReference>
<accession>A0ABQ6VI96</accession>
<keyword evidence="2" id="KW-0808">Transferase</keyword>
<evidence type="ECO:0000259" key="4">
    <source>
        <dbReference type="Pfam" id="PF13579"/>
    </source>
</evidence>
<evidence type="ECO:0000256" key="1">
    <source>
        <dbReference type="ARBA" id="ARBA00022676"/>
    </source>
</evidence>
<evidence type="ECO:0000256" key="2">
    <source>
        <dbReference type="ARBA" id="ARBA00022679"/>
    </source>
</evidence>
<keyword evidence="6" id="KW-1185">Reference proteome</keyword>
<dbReference type="InterPro" id="IPR028098">
    <property type="entry name" value="Glyco_trans_4-like_N"/>
</dbReference>
<dbReference type="SUPFAM" id="SSF53756">
    <property type="entry name" value="UDP-Glycosyltransferase/glycogen phosphorylase"/>
    <property type="match status" value="1"/>
</dbReference>
<dbReference type="Proteomes" id="UP000436181">
    <property type="component" value="Unassembled WGS sequence"/>
</dbReference>